<dbReference type="PROSITE" id="PS51292">
    <property type="entry name" value="ZF_RING_CH"/>
    <property type="match status" value="1"/>
</dbReference>
<keyword evidence="5 10" id="KW-0863">Zinc-finger</keyword>
<dbReference type="Gene3D" id="3.30.40.10">
    <property type="entry name" value="Zinc/RING finger domain, C3HC4 (zinc finger)"/>
    <property type="match status" value="1"/>
</dbReference>
<dbReference type="CDD" id="cd16495">
    <property type="entry name" value="RING_CH-C4HC3_MARCH"/>
    <property type="match status" value="1"/>
</dbReference>
<dbReference type="OrthoDB" id="305026at2759"/>
<gene>
    <name evidence="14" type="ORF">SteCoe_33596</name>
</gene>
<keyword evidence="6" id="KW-0833">Ubl conjugation pathway</keyword>
<comment type="caution">
    <text evidence="14">The sequence shown here is derived from an EMBL/GenBank/DDBJ whole genome shotgun (WGS) entry which is preliminary data.</text>
</comment>
<dbReference type="GO" id="GO:0004842">
    <property type="term" value="F:ubiquitin-protein transferase activity"/>
    <property type="evidence" value="ECO:0007669"/>
    <property type="project" value="TreeGrafter"/>
</dbReference>
<evidence type="ECO:0000256" key="3">
    <source>
        <dbReference type="ARBA" id="ARBA00022692"/>
    </source>
</evidence>
<evidence type="ECO:0000256" key="10">
    <source>
        <dbReference type="PROSITE-ProRule" id="PRU00175"/>
    </source>
</evidence>
<dbReference type="InterPro" id="IPR011016">
    <property type="entry name" value="Znf_RING-CH"/>
</dbReference>
<feature type="domain" description="RING-type" evidence="12">
    <location>
        <begin position="25"/>
        <end position="74"/>
    </location>
</feature>
<dbReference type="InterPro" id="IPR013083">
    <property type="entry name" value="Znf_RING/FYVE/PHD"/>
</dbReference>
<evidence type="ECO:0000256" key="1">
    <source>
        <dbReference type="ARBA" id="ARBA00004141"/>
    </source>
</evidence>
<keyword evidence="9 11" id="KW-0472">Membrane</keyword>
<dbReference type="SUPFAM" id="SSF57850">
    <property type="entry name" value="RING/U-box"/>
    <property type="match status" value="1"/>
</dbReference>
<dbReference type="GO" id="GO:0016020">
    <property type="term" value="C:membrane"/>
    <property type="evidence" value="ECO:0007669"/>
    <property type="project" value="UniProtKB-SubCell"/>
</dbReference>
<evidence type="ECO:0000313" key="15">
    <source>
        <dbReference type="Proteomes" id="UP000187209"/>
    </source>
</evidence>
<sequence length="188" mass="21312">METDSNKIDNGQTLTSRTNPNSILCRICFESEPEKLISPCGCVGTAAYVHEPCLEMWILLKFPNPKAAFCEICKEKFAVNTKPQCKCKLNAQNKPSFKKNCIAYTVFCIFTLIISFALIAIYYSKNISKDIQSFALLVVCCTILILISFICFGKFIYSNCIIKKLKITRIKSAQVSPRQTSMHFFQDQ</sequence>
<evidence type="ECO:0000256" key="4">
    <source>
        <dbReference type="ARBA" id="ARBA00022723"/>
    </source>
</evidence>
<evidence type="ECO:0000256" key="11">
    <source>
        <dbReference type="SAM" id="Phobius"/>
    </source>
</evidence>
<keyword evidence="7" id="KW-0862">Zinc</keyword>
<evidence type="ECO:0000259" key="13">
    <source>
        <dbReference type="PROSITE" id="PS51292"/>
    </source>
</evidence>
<dbReference type="AlphaFoldDB" id="A0A1R2AWF1"/>
<evidence type="ECO:0000256" key="7">
    <source>
        <dbReference type="ARBA" id="ARBA00022833"/>
    </source>
</evidence>
<keyword evidence="2" id="KW-0808">Transferase</keyword>
<dbReference type="GO" id="GO:0016567">
    <property type="term" value="P:protein ubiquitination"/>
    <property type="evidence" value="ECO:0007669"/>
    <property type="project" value="TreeGrafter"/>
</dbReference>
<keyword evidence="3 11" id="KW-0812">Transmembrane</keyword>
<protein>
    <submittedName>
        <fullName evidence="14">Uncharacterized protein</fullName>
    </submittedName>
</protein>
<evidence type="ECO:0000256" key="8">
    <source>
        <dbReference type="ARBA" id="ARBA00022989"/>
    </source>
</evidence>
<dbReference type="PROSITE" id="PS50089">
    <property type="entry name" value="ZF_RING_2"/>
    <property type="match status" value="1"/>
</dbReference>
<feature type="transmembrane region" description="Helical" evidence="11">
    <location>
        <begin position="101"/>
        <end position="122"/>
    </location>
</feature>
<keyword evidence="15" id="KW-1185">Reference proteome</keyword>
<evidence type="ECO:0000256" key="5">
    <source>
        <dbReference type="ARBA" id="ARBA00022771"/>
    </source>
</evidence>
<evidence type="ECO:0000313" key="14">
    <source>
        <dbReference type="EMBL" id="OMJ68838.1"/>
    </source>
</evidence>
<dbReference type="EMBL" id="MPUH01001274">
    <property type="protein sequence ID" value="OMJ68838.1"/>
    <property type="molecule type" value="Genomic_DNA"/>
</dbReference>
<comment type="subcellular location">
    <subcellularLocation>
        <location evidence="1">Membrane</location>
        <topology evidence="1">Multi-pass membrane protein</topology>
    </subcellularLocation>
</comment>
<evidence type="ECO:0000256" key="2">
    <source>
        <dbReference type="ARBA" id="ARBA00022679"/>
    </source>
</evidence>
<dbReference type="PANTHER" id="PTHR46065:SF3">
    <property type="entry name" value="FI20425P1"/>
    <property type="match status" value="1"/>
</dbReference>
<feature type="domain" description="RING-CH-type" evidence="13">
    <location>
        <begin position="17"/>
        <end position="80"/>
    </location>
</feature>
<dbReference type="InterPro" id="IPR001841">
    <property type="entry name" value="Znf_RING"/>
</dbReference>
<organism evidence="14 15">
    <name type="scientific">Stentor coeruleus</name>
    <dbReference type="NCBI Taxonomy" id="5963"/>
    <lineage>
        <taxon>Eukaryota</taxon>
        <taxon>Sar</taxon>
        <taxon>Alveolata</taxon>
        <taxon>Ciliophora</taxon>
        <taxon>Postciliodesmatophora</taxon>
        <taxon>Heterotrichea</taxon>
        <taxon>Heterotrichida</taxon>
        <taxon>Stentoridae</taxon>
        <taxon>Stentor</taxon>
    </lineage>
</organism>
<dbReference type="SMART" id="SM00744">
    <property type="entry name" value="RINGv"/>
    <property type="match status" value="1"/>
</dbReference>
<evidence type="ECO:0000256" key="9">
    <source>
        <dbReference type="ARBA" id="ARBA00023136"/>
    </source>
</evidence>
<evidence type="ECO:0000259" key="12">
    <source>
        <dbReference type="PROSITE" id="PS50089"/>
    </source>
</evidence>
<keyword evidence="4" id="KW-0479">Metal-binding</keyword>
<reference evidence="14 15" key="1">
    <citation type="submission" date="2016-11" db="EMBL/GenBank/DDBJ databases">
        <title>The macronuclear genome of Stentor coeruleus: a giant cell with tiny introns.</title>
        <authorList>
            <person name="Slabodnick M."/>
            <person name="Ruby J.G."/>
            <person name="Reiff S.B."/>
            <person name="Swart E.C."/>
            <person name="Gosai S."/>
            <person name="Prabakaran S."/>
            <person name="Witkowska E."/>
            <person name="Larue G.E."/>
            <person name="Fisher S."/>
            <person name="Freeman R.M."/>
            <person name="Gunawardena J."/>
            <person name="Chu W."/>
            <person name="Stover N.A."/>
            <person name="Gregory B.D."/>
            <person name="Nowacki M."/>
            <person name="Derisi J."/>
            <person name="Roy S.W."/>
            <person name="Marshall W.F."/>
            <person name="Sood P."/>
        </authorList>
    </citation>
    <scope>NUCLEOTIDE SEQUENCE [LARGE SCALE GENOMIC DNA]</scope>
    <source>
        <strain evidence="14">WM001</strain>
    </source>
</reference>
<dbReference type="Proteomes" id="UP000187209">
    <property type="component" value="Unassembled WGS sequence"/>
</dbReference>
<feature type="transmembrane region" description="Helical" evidence="11">
    <location>
        <begin position="134"/>
        <end position="157"/>
    </location>
</feature>
<name>A0A1R2AWF1_9CILI</name>
<dbReference type="PANTHER" id="PTHR46065">
    <property type="entry name" value="E3 UBIQUITIN-PROTEIN LIGASE MARCH 2/3 FAMILY MEMBER"/>
    <property type="match status" value="1"/>
</dbReference>
<proteinExistence type="predicted"/>
<evidence type="ECO:0000256" key="6">
    <source>
        <dbReference type="ARBA" id="ARBA00022786"/>
    </source>
</evidence>
<keyword evidence="8 11" id="KW-1133">Transmembrane helix</keyword>
<accession>A0A1R2AWF1</accession>
<dbReference type="Pfam" id="PF12906">
    <property type="entry name" value="RINGv"/>
    <property type="match status" value="1"/>
</dbReference>
<dbReference type="GO" id="GO:0008270">
    <property type="term" value="F:zinc ion binding"/>
    <property type="evidence" value="ECO:0007669"/>
    <property type="project" value="UniProtKB-KW"/>
</dbReference>